<evidence type="ECO:0000313" key="2">
    <source>
        <dbReference type="Proteomes" id="UP000069850"/>
    </source>
</evidence>
<organism evidence="1 2">
    <name type="scientific">Methanoculleus bourgensis</name>
    <dbReference type="NCBI Taxonomy" id="83986"/>
    <lineage>
        <taxon>Archaea</taxon>
        <taxon>Methanobacteriati</taxon>
        <taxon>Methanobacteriota</taxon>
        <taxon>Stenosarchaea group</taxon>
        <taxon>Methanomicrobia</taxon>
        <taxon>Methanomicrobiales</taxon>
        <taxon>Methanomicrobiaceae</taxon>
        <taxon>Methanoculleus</taxon>
    </lineage>
</organism>
<dbReference type="EMBL" id="LT158599">
    <property type="protein sequence ID" value="CVK33344.1"/>
    <property type="molecule type" value="Genomic_DNA"/>
</dbReference>
<name>A0A0X3BP70_9EURY</name>
<proteinExistence type="predicted"/>
<accession>A0A0X3BP70</accession>
<protein>
    <recommendedName>
        <fullName evidence="3">Transposase</fullName>
    </recommendedName>
</protein>
<dbReference type="AlphaFoldDB" id="A0A0X3BP70"/>
<dbReference type="Proteomes" id="UP000069850">
    <property type="component" value="Chromosome 1"/>
</dbReference>
<dbReference type="KEGG" id="mema:MMAB1_2131"/>
<evidence type="ECO:0008006" key="3">
    <source>
        <dbReference type="Google" id="ProtNLM"/>
    </source>
</evidence>
<reference evidence="1 2" key="1">
    <citation type="submission" date="2016-01" db="EMBL/GenBank/DDBJ databases">
        <authorList>
            <person name="Manzoor S."/>
        </authorList>
    </citation>
    <scope>NUCLEOTIDE SEQUENCE [LARGE SCALE GENOMIC DNA]</scope>
    <source>
        <strain evidence="1">Methanoculleus sp MAB1</strain>
    </source>
</reference>
<gene>
    <name evidence="1" type="ORF">MMAB1_2131</name>
</gene>
<sequence>MLVKGRNQFSASWNASLRYQMKTAANFEELFGWALDCIKLYTQAIG</sequence>
<evidence type="ECO:0000313" key="1">
    <source>
        <dbReference type="EMBL" id="CVK33344.1"/>
    </source>
</evidence>